<dbReference type="Pfam" id="PF17851">
    <property type="entry name" value="GH43_C2"/>
    <property type="match status" value="1"/>
</dbReference>
<gene>
    <name evidence="6" type="ORF">VB854_12050</name>
</gene>
<evidence type="ECO:0000256" key="4">
    <source>
        <dbReference type="SAM" id="MobiDB-lite"/>
    </source>
</evidence>
<dbReference type="Proteomes" id="UP001301728">
    <property type="component" value="Unassembled WGS sequence"/>
</dbReference>
<feature type="region of interest" description="Disordered" evidence="4">
    <location>
        <begin position="1556"/>
        <end position="1575"/>
    </location>
</feature>
<feature type="domain" description="Cadherin" evidence="5">
    <location>
        <begin position="2208"/>
        <end position="2338"/>
    </location>
</feature>
<dbReference type="Pfam" id="PF07081">
    <property type="entry name" value="DUF1349"/>
    <property type="match status" value="2"/>
</dbReference>
<dbReference type="InterPro" id="IPR011050">
    <property type="entry name" value="Pectin_lyase_fold/virulence"/>
</dbReference>
<dbReference type="InterPro" id="IPR003644">
    <property type="entry name" value="Calx_beta"/>
</dbReference>
<dbReference type="InterPro" id="IPR025592">
    <property type="entry name" value="DUF4347"/>
</dbReference>
<dbReference type="Gene3D" id="2.60.40.2810">
    <property type="match status" value="1"/>
</dbReference>
<dbReference type="SUPFAM" id="SSF49899">
    <property type="entry name" value="Concanavalin A-like lectins/glucanases"/>
    <property type="match status" value="3"/>
</dbReference>
<dbReference type="Pfam" id="PF12708">
    <property type="entry name" value="Pect-lyase_RHGA_epim"/>
    <property type="match status" value="2"/>
</dbReference>
<name>A0ABU5TXR6_9CYAN</name>
<reference evidence="6 7" key="1">
    <citation type="submission" date="2023-12" db="EMBL/GenBank/DDBJ databases">
        <title>Baltic Sea Cyanobacteria.</title>
        <authorList>
            <person name="Delbaje E."/>
            <person name="Fewer D.P."/>
            <person name="Shishido T.K."/>
        </authorList>
    </citation>
    <scope>NUCLEOTIDE SEQUENCE [LARGE SCALE GENOMIC DNA]</scope>
    <source>
        <strain evidence="6 7">CCNP 1315</strain>
    </source>
</reference>
<dbReference type="InterPro" id="IPR041542">
    <property type="entry name" value="GH43_C2"/>
</dbReference>
<keyword evidence="2" id="KW-0677">Repeat</keyword>
<dbReference type="PROSITE" id="PS50268">
    <property type="entry name" value="CADHERIN_2"/>
    <property type="match status" value="1"/>
</dbReference>
<dbReference type="SUPFAM" id="SSF51126">
    <property type="entry name" value="Pectin lyase-like"/>
    <property type="match status" value="3"/>
</dbReference>
<feature type="compositionally biased region" description="Polar residues" evidence="4">
    <location>
        <begin position="1564"/>
        <end position="1575"/>
    </location>
</feature>
<keyword evidence="7" id="KW-1185">Reference proteome</keyword>
<dbReference type="Gene3D" id="2.160.20.10">
    <property type="entry name" value="Single-stranded right-handed beta-helix, Pectin lyase-like"/>
    <property type="match status" value="2"/>
</dbReference>
<evidence type="ECO:0000256" key="2">
    <source>
        <dbReference type="ARBA" id="ARBA00022737"/>
    </source>
</evidence>
<dbReference type="SMART" id="SM00237">
    <property type="entry name" value="Calx_beta"/>
    <property type="match status" value="1"/>
</dbReference>
<dbReference type="InterPro" id="IPR002126">
    <property type="entry name" value="Cadherin-like_dom"/>
</dbReference>
<keyword evidence="3" id="KW-0106">Calcium</keyword>
<dbReference type="Pfam" id="PF14252">
    <property type="entry name" value="DUF4347"/>
    <property type="match status" value="1"/>
</dbReference>
<dbReference type="Gene3D" id="2.60.120.200">
    <property type="match status" value="3"/>
</dbReference>
<dbReference type="RefSeq" id="WP_323218939.1">
    <property type="nucleotide sequence ID" value="NZ_JAYGHT010000068.1"/>
</dbReference>
<accession>A0ABU5TXR6</accession>
<evidence type="ECO:0000256" key="3">
    <source>
        <dbReference type="ARBA" id="ARBA00022837"/>
    </source>
</evidence>
<dbReference type="CDD" id="cd11304">
    <property type="entry name" value="Cadherin_repeat"/>
    <property type="match status" value="1"/>
</dbReference>
<dbReference type="SUPFAM" id="SSF51120">
    <property type="entry name" value="beta-Roll"/>
    <property type="match status" value="1"/>
</dbReference>
<dbReference type="NCBIfam" id="NF012211">
    <property type="entry name" value="tand_rpt_95"/>
    <property type="match status" value="8"/>
</dbReference>
<dbReference type="PANTHER" id="PTHR34720:SF9">
    <property type="entry name" value="BLR4714 PROTEIN"/>
    <property type="match status" value="1"/>
</dbReference>
<organism evidence="6 7">
    <name type="scientific">Limnoraphis robusta CCNP1315</name>
    <dbReference type="NCBI Taxonomy" id="3110306"/>
    <lineage>
        <taxon>Bacteria</taxon>
        <taxon>Bacillati</taxon>
        <taxon>Cyanobacteriota</taxon>
        <taxon>Cyanophyceae</taxon>
        <taxon>Oscillatoriophycideae</taxon>
        <taxon>Oscillatoriales</taxon>
        <taxon>Sirenicapillariaceae</taxon>
        <taxon>Limnoraphis</taxon>
    </lineage>
</organism>
<dbReference type="Gene3D" id="2.60.40.2030">
    <property type="match status" value="1"/>
</dbReference>
<comment type="caution">
    <text evidence="6">The sequence shown here is derived from an EMBL/GenBank/DDBJ whole genome shotgun (WGS) entry which is preliminary data.</text>
</comment>
<dbReference type="Gene3D" id="2.60.40.3440">
    <property type="match status" value="7"/>
</dbReference>
<dbReference type="InterPro" id="IPR011049">
    <property type="entry name" value="Serralysin-like_metalloprot_C"/>
</dbReference>
<proteinExistence type="predicted"/>
<dbReference type="InterPro" id="IPR024535">
    <property type="entry name" value="RHGA/B-epi-like_pectate_lyase"/>
</dbReference>
<sequence length="2772" mass="293487">MTNLEVQMTSLSATDCHLEQCQRDLLSSCENSCLSLTPSSLVFIDSEVDDYQSLIKAVQPGYKVFILQSQQDGVAQITQTLQQHSDIEAVHIVSHGSPGCLNLGNSQLSLETLNQYTDHLKLWSGLLGEASILLYGCQVAATKVGQAFLKQLHQLTGVNIAASTKPTGSSTLGGDWNLEVTIGQVRSTLAFTETLKQTYSFIFAQPFNSDDFNTDNTLDSQWTFVNPLNDASYNVTAEGTSDAYLELFVPGGTDHNAWESNNAVRVMQPAQDEDFEAEVKFASEPSQKFQIQGLIVEQDDHNWLIFDTYHTGSTLRVYAARTINGSSKAEIGVDVAPGSASYLRVNRSGDTWTLEYSADGNTWKKAGSFTHDLTVNSIGTFGGNADPAPAFTAKVDYFFNTATPILPEDASTKLSINDVSIAEGDSGTKNLTFNVSLSEPSSEVVTVDFSTESGTALEGIDYTGKSGTLSFAPGVTEQTLTVEVQADNTVEAYESFIVNLANATNASIADNWGVGTIEDDDFTATSPLQVRFPDDAGLVNVKDYGARGDGVTDDTEAIQKALAENRTVYFPNGTYLVSDTLQWGDTKRLLLQGESEEKTIIKLKDNLPSFNNAANPKPVITTFEGSSTGQAFQNSIYNLTVDIGTGNSEAIGIRFLNNNQGGIRDVTIQSSDPNNQGQTGLALTKAWPGPALIKNVTVDGFDYGIEVNHPEYSNVFENLTLNNQKIVGINNNGNILNIRGLSSNNSVPVIKNNDYRGILTVIDGNFTGGSSQNSAIELTTGTLYARNINTSGYQSALKKGSTVIAGSSISEYVSSPAYTLFPSPETSLQLSVPELPEIRYDNLSNWANVTDFGAIANDSGDDTAAIQAALNSGKSTVYFPGGRYIISDTLEVGGNVGLITGSSYQTILTINAPLKNKTEPVFRFEPGSQPTVTLERFFGDYGGGSFHWVEQASSTPLILRNFAIGSGSAYRNSVPGQLVIEDVAASDWVFDQQEVWAWQLNPEGSTTKITNNRGKLWILGLKTERQGTVIETTGGGKTEVLGGLIYPASGGNSIPDGQPAFINNESQLTIAGIGESRYNVGSYNVLVEETRNGVTQTLLNDSNILKRNQGFQIPLYSGFDDGSGNFNQAPVAFDDQVSLDAVEAVVIDVVSNDSDPDGSLDPTSVTINNQPNNGNVSVNPTTGAITYTPNTNFIDNDSFTYSVQDNKGETSNSATVSVSLATNQAPIANNDTASIERGQSVAIEVLANDSDSDGSLEPATVTIVDPPASGEVLPNSNGTLTYTHDGSNTSSDTFTYTVRDNDAAVSNVATVNRAIENSPTNMTTFNSDDFNNFTLDPQWTFVNPTGNGSYSLTGAGTGNAILNLAVPSGEYDLWSSNTNAVRVMQPAANTDFQAEVKYTTEPTKRFQTQGILVQQDANNWLRFEIQYGNNGLTIFAANTNNGNTSASFNVSGLTAGSASYLRLTRTGNNWKLDYSGDGENWTTAGNINRSLAVTQIGPYAGNSGPAFSTGVDYFFNTADPIIPEDGATANQIPVANNDVVGVEQNGVAVIDVLDNDSDSDGTLDPSSLTIGNNPSNGSVALNSTTGEVTYTPNLNFSGSDSFTYTVKDNEGAISNAATVNVSVTNPNAPNAVNDTATTNEDTAVAIAVLNNDSDPDGTLDASSVNISSNPTNGSVSVNPVTGVVTYTPNSNFNGSDSFSYTVADDQGSVSNPATVSLTINPVNDPPVAVNDSASTNKNTAVNVNVTSNDTDIDNSIDPATVTITSNPSNGSVSVNSTTGIVTYTPNTNYLGSDSFTYTVKDSAGAVSNSANVNLSVNEPPPMTGGPNIDFWYGNNQTFGHIGQPQEWINIVGKVSDTDGVASLTYSLNGGLEVPLNLNQGFRIAKQNDFNADIAYSTLNPTAVDDVVVFKATDNLGNISTKAVTVDYESGNTWPQPYSIDWSSVSQINDVAQIVDGKWAIQGSNVRTLETGYDRLISVGDISWTNYEVSVPVTLNFAANVGAVGLMLGWQGHNDNHLSGRQPFAGFEPFGEIGWWDGGEIRLFDLGKSQKMSLDIGKTHIFKMRSELLSNGTQYSLKVWEEGQPEPSTWNLQGLDGQDRPGGSGLASGSMLLVAHYHDVSFGNVTVTPIGGSTIPNPPPTNQAPVANNDSALVALGQSALINVLSNDTDSDGTLAPTTLAIKTQPTNGTVSIDSNGQVTYTHNGSGTTSDSFTYTVQDNQSATSNVATVNISINNPNSPSATNDSKITDEDTPVTINILANDTTPSGVLDASTVNIQSQPNQGNVSVNTTTGVVTYTPKLNFNGSDSFSYTVANSEGFASSPATVNLTVNPVNDPPIAVDDSATTIKNTPVTFNPTSNDTDVDGTIDLSSLAIVSNPTQGILSVNSTTGAVTYTPNNGFLGSDSFTYTVADNNGAASNVATVNLSVNQAPDLFESDDFNSSTLNPQWTFVNPTGNGSYSLTGAGTGNAILNLAVPSGEYDLWSSNTNAVRVMQPAANTDFQAEVKYTTEPTKRFQMQGILVQQDANNWLRFEIQYGNNGLTIFAANTNNGNTSASFNVSGLTPGSASYLRLTRTGNNWKLDYSGNGENWTTAGNINRALAVTQIGPYAGNSGPAFSTGVDYFFNTAALIFPEDALIAGTSGSDSLQGTSGDDIMVGVDTSDATPGQGELDSLTGGTGADIFVLGDTVKVYYNDAVESNAGLGDYALITDFDSNAQDFIQLHGSSTNYSTGTSPQGLQSGVAIYLNSPQQNELIAIVQGVTSLNLNSSSFSFV</sequence>
<dbReference type="Pfam" id="PF17963">
    <property type="entry name" value="Big_9"/>
    <property type="match status" value="8"/>
</dbReference>
<feature type="compositionally biased region" description="Low complexity" evidence="4">
    <location>
        <begin position="1168"/>
        <end position="1180"/>
    </location>
</feature>
<keyword evidence="1" id="KW-0732">Signal</keyword>
<protein>
    <submittedName>
        <fullName evidence="6">Ig-like domain-containing protein</fullName>
    </submittedName>
</protein>
<dbReference type="PANTHER" id="PTHR34720">
    <property type="entry name" value="MICROCYSTIN DEPENDENT PROTEIN"/>
    <property type="match status" value="1"/>
</dbReference>
<evidence type="ECO:0000256" key="1">
    <source>
        <dbReference type="ARBA" id="ARBA00022729"/>
    </source>
</evidence>
<dbReference type="SUPFAM" id="SSF141072">
    <property type="entry name" value="CalX-like"/>
    <property type="match status" value="1"/>
</dbReference>
<evidence type="ECO:0000313" key="7">
    <source>
        <dbReference type="Proteomes" id="UP001301728"/>
    </source>
</evidence>
<evidence type="ECO:0000259" key="5">
    <source>
        <dbReference type="PROSITE" id="PS50268"/>
    </source>
</evidence>
<dbReference type="Pfam" id="PF03160">
    <property type="entry name" value="Calx-beta"/>
    <property type="match status" value="1"/>
</dbReference>
<dbReference type="InterPro" id="IPR038081">
    <property type="entry name" value="CalX-like_sf"/>
</dbReference>
<dbReference type="EMBL" id="JAYGHT010000068">
    <property type="protein sequence ID" value="MEA5519674.1"/>
    <property type="molecule type" value="Genomic_DNA"/>
</dbReference>
<dbReference type="InterPro" id="IPR009784">
    <property type="entry name" value="DUF1349"/>
</dbReference>
<evidence type="ECO:0000313" key="6">
    <source>
        <dbReference type="EMBL" id="MEA5519674.1"/>
    </source>
</evidence>
<dbReference type="InterPro" id="IPR012334">
    <property type="entry name" value="Pectin_lyas_fold"/>
</dbReference>
<dbReference type="InterPro" id="IPR013320">
    <property type="entry name" value="ConA-like_dom_sf"/>
</dbReference>
<feature type="region of interest" description="Disordered" evidence="4">
    <location>
        <begin position="1153"/>
        <end position="1180"/>
    </location>
</feature>